<dbReference type="Gene3D" id="2.40.50.140">
    <property type="entry name" value="Nucleic acid-binding proteins"/>
    <property type="match status" value="3"/>
</dbReference>
<dbReference type="CDD" id="cd04471">
    <property type="entry name" value="S1_RNase_R"/>
    <property type="match status" value="1"/>
</dbReference>
<dbReference type="InterPro" id="IPR004476">
    <property type="entry name" value="RNase_II/RNase_R"/>
</dbReference>
<dbReference type="SMART" id="SM00357">
    <property type="entry name" value="CSP"/>
    <property type="match status" value="2"/>
</dbReference>
<feature type="compositionally biased region" description="Basic and acidic residues" evidence="9">
    <location>
        <begin position="659"/>
        <end position="690"/>
    </location>
</feature>
<dbReference type="InterPro" id="IPR050180">
    <property type="entry name" value="RNR_Ribonuclease"/>
</dbReference>
<evidence type="ECO:0000256" key="3">
    <source>
        <dbReference type="ARBA" id="ARBA00022490"/>
    </source>
</evidence>
<comment type="subcellular location">
    <subcellularLocation>
        <location evidence="2 8">Cytoplasm</location>
    </subcellularLocation>
</comment>
<feature type="compositionally biased region" description="Low complexity" evidence="9">
    <location>
        <begin position="907"/>
        <end position="945"/>
    </location>
</feature>
<comment type="function">
    <text evidence="8">3'-5' exoribonuclease that releases 5'-nucleoside monophosphates and is involved in maturation of structured RNAs.</text>
</comment>
<comment type="similarity">
    <text evidence="8">Belongs to the RNR ribonuclease family. RNase R subfamily.</text>
</comment>
<dbReference type="Proteomes" id="UP001207742">
    <property type="component" value="Unassembled WGS sequence"/>
</dbReference>
<feature type="compositionally biased region" description="Low complexity" evidence="9">
    <location>
        <begin position="850"/>
        <end position="861"/>
    </location>
</feature>
<dbReference type="PROSITE" id="PS50126">
    <property type="entry name" value="S1"/>
    <property type="match status" value="1"/>
</dbReference>
<dbReference type="EMBL" id="JAPDNS010000001">
    <property type="protein sequence ID" value="MCW3484925.1"/>
    <property type="molecule type" value="Genomic_DNA"/>
</dbReference>
<dbReference type="InterPro" id="IPR040476">
    <property type="entry name" value="CSD2"/>
</dbReference>
<dbReference type="RefSeq" id="WP_264730874.1">
    <property type="nucleotide sequence ID" value="NZ_JAPDNR010000001.1"/>
</dbReference>
<evidence type="ECO:0000313" key="11">
    <source>
        <dbReference type="EMBL" id="MCW3484925.1"/>
    </source>
</evidence>
<comment type="caution">
    <text evidence="11">The sequence shown here is derived from an EMBL/GenBank/DDBJ whole genome shotgun (WGS) entry which is preliminary data.</text>
</comment>
<evidence type="ECO:0000313" key="12">
    <source>
        <dbReference type="Proteomes" id="UP001207742"/>
    </source>
</evidence>
<feature type="region of interest" description="Disordered" evidence="9">
    <location>
        <begin position="1"/>
        <end position="20"/>
    </location>
</feature>
<comment type="catalytic activity">
    <reaction evidence="1 8">
        <text>Exonucleolytic cleavage in the 3'- to 5'-direction to yield nucleoside 5'-phosphates.</text>
        <dbReference type="EC" id="3.1.13.1"/>
    </reaction>
</comment>
<dbReference type="PANTHER" id="PTHR23355">
    <property type="entry name" value="RIBONUCLEASE"/>
    <property type="match status" value="1"/>
</dbReference>
<feature type="domain" description="S1 motif" evidence="10">
    <location>
        <begin position="569"/>
        <end position="651"/>
    </location>
</feature>
<dbReference type="EC" id="3.1.13.1" evidence="8"/>
<evidence type="ECO:0000256" key="6">
    <source>
        <dbReference type="ARBA" id="ARBA00022839"/>
    </source>
</evidence>
<proteinExistence type="inferred from homology"/>
<evidence type="ECO:0000256" key="8">
    <source>
        <dbReference type="HAMAP-Rule" id="MF_01895"/>
    </source>
</evidence>
<feature type="compositionally biased region" description="Low complexity" evidence="9">
    <location>
        <begin position="867"/>
        <end position="899"/>
    </location>
</feature>
<keyword evidence="6 8" id="KW-0269">Exonuclease</keyword>
<keyword evidence="5 8" id="KW-0378">Hydrolase</keyword>
<organism evidence="11 12">
    <name type="scientific">Chitinophaga nivalis</name>
    <dbReference type="NCBI Taxonomy" id="2991709"/>
    <lineage>
        <taxon>Bacteria</taxon>
        <taxon>Pseudomonadati</taxon>
        <taxon>Bacteroidota</taxon>
        <taxon>Chitinophagia</taxon>
        <taxon>Chitinophagales</taxon>
        <taxon>Chitinophagaceae</taxon>
        <taxon>Chitinophaga</taxon>
    </lineage>
</organism>
<dbReference type="InterPro" id="IPR003029">
    <property type="entry name" value="S1_domain"/>
</dbReference>
<dbReference type="Pfam" id="PF17876">
    <property type="entry name" value="CSD2"/>
    <property type="match status" value="1"/>
</dbReference>
<dbReference type="InterPro" id="IPR012340">
    <property type="entry name" value="NA-bd_OB-fold"/>
</dbReference>
<feature type="compositionally biased region" description="Low complexity" evidence="9">
    <location>
        <begin position="711"/>
        <end position="721"/>
    </location>
</feature>
<dbReference type="Pfam" id="PF00575">
    <property type="entry name" value="S1"/>
    <property type="match status" value="1"/>
</dbReference>
<dbReference type="HAMAP" id="MF_01895">
    <property type="entry name" value="RNase_R"/>
    <property type="match status" value="1"/>
</dbReference>
<dbReference type="InterPro" id="IPR011805">
    <property type="entry name" value="RNase_R"/>
</dbReference>
<feature type="region of interest" description="Disordered" evidence="9">
    <location>
        <begin position="655"/>
        <end position="729"/>
    </location>
</feature>
<gene>
    <name evidence="8 11" type="primary">rnr</name>
    <name evidence="11" type="ORF">OL497_13535</name>
</gene>
<feature type="region of interest" description="Disordered" evidence="9">
    <location>
        <begin position="850"/>
        <end position="1051"/>
    </location>
</feature>
<dbReference type="SMART" id="SM00955">
    <property type="entry name" value="RNB"/>
    <property type="match status" value="1"/>
</dbReference>
<feature type="compositionally biased region" description="Low complexity" evidence="9">
    <location>
        <begin position="792"/>
        <end position="825"/>
    </location>
</feature>
<dbReference type="SUPFAM" id="SSF50249">
    <property type="entry name" value="Nucleic acid-binding proteins"/>
    <property type="match status" value="4"/>
</dbReference>
<dbReference type="InterPro" id="IPR013223">
    <property type="entry name" value="RNase_B_OB_dom"/>
</dbReference>
<dbReference type="Pfam" id="PF08206">
    <property type="entry name" value="OB_RNB"/>
    <property type="match status" value="1"/>
</dbReference>
<evidence type="ECO:0000256" key="9">
    <source>
        <dbReference type="SAM" id="MobiDB-lite"/>
    </source>
</evidence>
<dbReference type="NCBIfam" id="TIGR00358">
    <property type="entry name" value="3_prime_RNase"/>
    <property type="match status" value="1"/>
</dbReference>
<feature type="compositionally biased region" description="Low complexity" evidence="9">
    <location>
        <begin position="970"/>
        <end position="998"/>
    </location>
</feature>
<protein>
    <recommendedName>
        <fullName evidence="8">Ribonuclease R</fullName>
        <shortName evidence="8">RNase R</shortName>
        <ecNumber evidence="8">3.1.13.1</ecNumber>
    </recommendedName>
</protein>
<evidence type="ECO:0000256" key="2">
    <source>
        <dbReference type="ARBA" id="ARBA00004496"/>
    </source>
</evidence>
<evidence type="ECO:0000256" key="4">
    <source>
        <dbReference type="ARBA" id="ARBA00022722"/>
    </source>
</evidence>
<feature type="compositionally biased region" description="Low complexity" evidence="9">
    <location>
        <begin position="1009"/>
        <end position="1025"/>
    </location>
</feature>
<dbReference type="SMART" id="SM00316">
    <property type="entry name" value="S1"/>
    <property type="match status" value="1"/>
</dbReference>
<reference evidence="11 12" key="1">
    <citation type="submission" date="2022-10" db="EMBL/GenBank/DDBJ databases">
        <title>Chitinophaga nivalis PC15 sp. nov., isolated from Pyeongchang county, South Korea.</title>
        <authorList>
            <person name="Trinh H.N."/>
        </authorList>
    </citation>
    <scope>NUCLEOTIDE SEQUENCE [LARGE SCALE GENOMIC DNA]</scope>
    <source>
        <strain evidence="11 12">PC14</strain>
    </source>
</reference>
<keyword evidence="4 8" id="KW-0540">Nuclease</keyword>
<keyword evidence="12" id="KW-1185">Reference proteome</keyword>
<name>A0ABT3ILT0_9BACT</name>
<keyword evidence="7 8" id="KW-0694">RNA-binding</keyword>
<feature type="region of interest" description="Disordered" evidence="9">
    <location>
        <begin position="748"/>
        <end position="825"/>
    </location>
</feature>
<evidence type="ECO:0000259" key="10">
    <source>
        <dbReference type="PROSITE" id="PS50126"/>
    </source>
</evidence>
<dbReference type="InterPro" id="IPR001900">
    <property type="entry name" value="RNase_II/R"/>
</dbReference>
<dbReference type="Pfam" id="PF00773">
    <property type="entry name" value="RNB"/>
    <property type="match status" value="1"/>
</dbReference>
<feature type="compositionally biased region" description="Low complexity" evidence="9">
    <location>
        <begin position="757"/>
        <end position="769"/>
    </location>
</feature>
<evidence type="ECO:0000256" key="5">
    <source>
        <dbReference type="ARBA" id="ARBA00022801"/>
    </source>
</evidence>
<dbReference type="PANTHER" id="PTHR23355:SF9">
    <property type="entry name" value="DIS3-LIKE EXONUCLEASE 2"/>
    <property type="match status" value="1"/>
</dbReference>
<evidence type="ECO:0000256" key="7">
    <source>
        <dbReference type="ARBA" id="ARBA00022884"/>
    </source>
</evidence>
<evidence type="ECO:0000256" key="1">
    <source>
        <dbReference type="ARBA" id="ARBA00001849"/>
    </source>
</evidence>
<dbReference type="NCBIfam" id="TIGR02063">
    <property type="entry name" value="RNase_R"/>
    <property type="match status" value="1"/>
</dbReference>
<feature type="compositionally biased region" description="Low complexity" evidence="9">
    <location>
        <begin position="952"/>
        <end position="963"/>
    </location>
</feature>
<feature type="compositionally biased region" description="Low complexity" evidence="9">
    <location>
        <begin position="1033"/>
        <end position="1042"/>
    </location>
</feature>
<keyword evidence="3 8" id="KW-0963">Cytoplasm</keyword>
<dbReference type="InterPro" id="IPR011129">
    <property type="entry name" value="CSD"/>
</dbReference>
<accession>A0ABT3ILT0</accession>
<sequence length="1051" mass="114996">MSKKKKDKRNSNSGGGQKKTFRGIVEVTRSGMAFVIVPGLTKDIMVKQKNLHTALDKDEVLVDVLKQARNEGRMEGVITDILKRNKTEFTGTLQVSKSFAFLIPEKGLFMPDIYIPANSLGAAKNGDKAVVKIVAWGEKSRKPVGEIVEILDASDTNDLAMKEILIEAGFPLNFPKEVMEELGKIEERITETEIRKRKDIRKILTMTIDPIDAKDFDDAISIRTLKNGLFEIGVHIADVSHYVVPGTALDTEADKRATSVYLPDRVLPMLPEKISNELCSLRPHEDKLTFSAMFQMNEKGEVKQHWIGRTVIHSDHRFTYEEVQDIIESQDGGPYKTEVLLLNKIAQTLRKDRFVHGAINFSSQEVRFKLDEAGKPIGIVIKESKEAHQLIEEFMLLANKTIAAYVAKVKINKQPVPFPYRVHDTPDPEKLKVFAVFASKFGYKFDLGSPESIARSFNKMLQLVKGKPEQHVLETLGIRTMAKAVYTVNNVGHYGLGFEDYCHFTSPIRRYPDVLVHRVLEGCLANNVKPDKQMEQKCKHSSEMERKAMEAERAGNKYKQVEYMQQYVGDTFEGVISGVAHFGFWVETVDTKCEGLISIHNLNKREEFLFNEGEYALVGQASGRKFRIGDKVSIRVVAGNLAKRQLDYDLEDELTATGSRREQGFQPKRRDDQQRFDRNRPDRNRPDRNDGRKKKKEKQREDNRPNQPWKQPQQPAAPQPAIRTTLAPEPMPEPVVDQVAAETHVVDMTTAPAQVTPPQKEAPVKPAAKAPEHKKKPATAKVPAPVEEKAATVKPAAKKTAVESTATAKPAEVKTPAAKTKTTTATPVATEIKTVPAKPAKATATKAAAAATEVKAVPAKAAKTKTTKVTPAAAVKEVPAKPATTKAAATATKNTTVKPAAKKAVAKKATATTKAAVAKMPAVKAPAAKPATGKARAQEPTPVKAAPKKAAAKTAKAPATTKAAAEKTPAKKAAVKVPAAKTPVKKGAAEKAVPTKVKAVAKEEKKPVAPKAAAAKKATPKAAAVKPEKKATGKTTASTKPAAAKKTKKKE</sequence>